<dbReference type="PANTHER" id="PTHR28142">
    <property type="entry name" value="MITOCHONDRIAL INNER MEMBRANE I-AAA PROTEASE SUPERCOMPLEX SUBUNIT MGR3-RELATED"/>
    <property type="match status" value="1"/>
</dbReference>
<organism evidence="3 4">
    <name type="scientific">Drechslerella stenobrocha 248</name>
    <dbReference type="NCBI Taxonomy" id="1043628"/>
    <lineage>
        <taxon>Eukaryota</taxon>
        <taxon>Fungi</taxon>
        <taxon>Dikarya</taxon>
        <taxon>Ascomycota</taxon>
        <taxon>Pezizomycotina</taxon>
        <taxon>Orbiliomycetes</taxon>
        <taxon>Orbiliales</taxon>
        <taxon>Orbiliaceae</taxon>
        <taxon>Drechslerella</taxon>
    </lineage>
</organism>
<sequence>MSVGRSVALATRRYAAKPSLLPSGAGRPLCILCRSTTLRLPLSQPGLALSRPLLRPLHTSLKLGKERYNPHVDLGRFQTGGKRKYNLWKLETYREAYHENPGQFFVWALMVGLSAALLAWGAAWVYYTIIIRTHKYPDEVAAHLRQALWAQHKGDMKECIESYQRAILATEVVGMDPLSDEVTGLKIWYGELAEKAKVYDKAVAYLEKVRKEMLEMIEQRAEELGTVGKLRGMKRVIGVAVKIGDILQKDSGKEVEAEKVLEWSVAETLRMQQLQLGLKEGEEQPWKDEEFAAVLENMASFYEKRNNFEYATTLYLKAADIFKSPSCHLVVLMNNVGACNMQRPLPASEPMDRATQLEAAKKWLVRALDISGGIQKPVRTEECDTGCVVALHNIGEIEEQLGRLDEAKLKYSEAESLSWSVQYLDGYQNAGFALQRIQEKQAGTYDKRKAQEAEEKRKKEEQKLTPGGLPAITFGKR</sequence>
<dbReference type="HOGENOM" id="CLU_027223_1_0_1"/>
<dbReference type="InterPro" id="IPR019734">
    <property type="entry name" value="TPR_rpt"/>
</dbReference>
<dbReference type="PANTHER" id="PTHR28142:SF1">
    <property type="entry name" value="MITOCHONDRIAL INNER MEMBRANE I-AAA PROTEASE SUPERCOMPLEX SUBUNIT MGR3-RELATED"/>
    <property type="match status" value="1"/>
</dbReference>
<dbReference type="GO" id="GO:0051787">
    <property type="term" value="F:misfolded protein binding"/>
    <property type="evidence" value="ECO:0007669"/>
    <property type="project" value="TreeGrafter"/>
</dbReference>
<dbReference type="SMART" id="SM00028">
    <property type="entry name" value="TPR"/>
    <property type="match status" value="3"/>
</dbReference>
<accession>W7HXF6</accession>
<proteinExistence type="predicted"/>
<dbReference type="AlphaFoldDB" id="W7HXF6"/>
<dbReference type="GO" id="GO:0031942">
    <property type="term" value="C:i-AAA complex"/>
    <property type="evidence" value="ECO:0007669"/>
    <property type="project" value="TreeGrafter"/>
</dbReference>
<dbReference type="Proteomes" id="UP000024837">
    <property type="component" value="Unassembled WGS sequence"/>
</dbReference>
<gene>
    <name evidence="3" type="ORF">DRE_00196</name>
</gene>
<evidence type="ECO:0000256" key="2">
    <source>
        <dbReference type="SAM" id="Phobius"/>
    </source>
</evidence>
<feature type="transmembrane region" description="Helical" evidence="2">
    <location>
        <begin position="104"/>
        <end position="127"/>
    </location>
</feature>
<evidence type="ECO:0000256" key="1">
    <source>
        <dbReference type="SAM" id="MobiDB-lite"/>
    </source>
</evidence>
<dbReference type="InterPro" id="IPR040201">
    <property type="entry name" value="Mrg3-like"/>
</dbReference>
<evidence type="ECO:0000313" key="3">
    <source>
        <dbReference type="EMBL" id="EWC48891.1"/>
    </source>
</evidence>
<dbReference type="OrthoDB" id="10050400at2759"/>
<dbReference type="InterPro" id="IPR011990">
    <property type="entry name" value="TPR-like_helical_dom_sf"/>
</dbReference>
<feature type="region of interest" description="Disordered" evidence="1">
    <location>
        <begin position="441"/>
        <end position="477"/>
    </location>
</feature>
<keyword evidence="4" id="KW-1185">Reference proteome</keyword>
<reference evidence="3 4" key="1">
    <citation type="submission" date="2013-05" db="EMBL/GenBank/DDBJ databases">
        <title>Drechslerella stenobrocha genome reveals carnivorous origination and mechanical trapping mechanism of predatory fungi.</title>
        <authorList>
            <person name="Liu X."/>
            <person name="Zhang W."/>
            <person name="Liu K."/>
        </authorList>
    </citation>
    <scope>NUCLEOTIDE SEQUENCE [LARGE SCALE GENOMIC DNA]</scope>
    <source>
        <strain evidence="3 4">248</strain>
    </source>
</reference>
<dbReference type="Gene3D" id="1.25.40.10">
    <property type="entry name" value="Tetratricopeptide repeat domain"/>
    <property type="match status" value="2"/>
</dbReference>
<dbReference type="SUPFAM" id="SSF48452">
    <property type="entry name" value="TPR-like"/>
    <property type="match status" value="1"/>
</dbReference>
<protein>
    <submittedName>
        <fullName evidence="3">Uncharacterized protein</fullName>
    </submittedName>
</protein>
<evidence type="ECO:0000313" key="4">
    <source>
        <dbReference type="Proteomes" id="UP000024837"/>
    </source>
</evidence>
<keyword evidence="2" id="KW-0472">Membrane</keyword>
<keyword evidence="2" id="KW-1133">Transmembrane helix</keyword>
<name>W7HXF6_9PEZI</name>
<feature type="compositionally biased region" description="Basic and acidic residues" evidence="1">
    <location>
        <begin position="445"/>
        <end position="463"/>
    </location>
</feature>
<dbReference type="EMBL" id="KI966371">
    <property type="protein sequence ID" value="EWC48891.1"/>
    <property type="molecule type" value="Genomic_DNA"/>
</dbReference>
<dbReference type="GO" id="GO:0006515">
    <property type="term" value="P:protein quality control for misfolded or incompletely synthesized proteins"/>
    <property type="evidence" value="ECO:0007669"/>
    <property type="project" value="TreeGrafter"/>
</dbReference>
<keyword evidence="2" id="KW-0812">Transmembrane</keyword>